<sequence>TVLAVPVAGTPAGYIGKLTHIGTGPNASTSGLAMGNADVVLKVTDAGAPGVGKIAVSVDGGKLFGDPAVLADNRQVSIDGLGVTIVLSEGDLVKDDHYECTVRAAIGPVSQIGSGPSVTVAGSVARAAQVILQIVKSGIRNEGQYRLSTDGGDN</sequence>
<dbReference type="EMBL" id="BQXS01007778">
    <property type="protein sequence ID" value="GKT28515.1"/>
    <property type="molecule type" value="Genomic_DNA"/>
</dbReference>
<evidence type="ECO:0000313" key="1">
    <source>
        <dbReference type="EMBL" id="GKT28515.1"/>
    </source>
</evidence>
<organism evidence="1 2">
    <name type="scientific">Aduncisulcus paluster</name>
    <dbReference type="NCBI Taxonomy" id="2918883"/>
    <lineage>
        <taxon>Eukaryota</taxon>
        <taxon>Metamonada</taxon>
        <taxon>Carpediemonas-like organisms</taxon>
        <taxon>Aduncisulcus</taxon>
    </lineage>
</organism>
<gene>
    <name evidence="1" type="ORF">ADUPG1_004965</name>
</gene>
<dbReference type="Proteomes" id="UP001057375">
    <property type="component" value="Unassembled WGS sequence"/>
</dbReference>
<evidence type="ECO:0000313" key="2">
    <source>
        <dbReference type="Proteomes" id="UP001057375"/>
    </source>
</evidence>
<feature type="non-terminal residue" evidence="1">
    <location>
        <position position="1"/>
    </location>
</feature>
<keyword evidence="2" id="KW-1185">Reference proteome</keyword>
<reference evidence="1" key="1">
    <citation type="submission" date="2022-03" db="EMBL/GenBank/DDBJ databases">
        <title>Draft genome sequence of Aduncisulcus paluster, a free-living microaerophilic Fornicata.</title>
        <authorList>
            <person name="Yuyama I."/>
            <person name="Kume K."/>
            <person name="Tamura T."/>
            <person name="Inagaki Y."/>
            <person name="Hashimoto T."/>
        </authorList>
    </citation>
    <scope>NUCLEOTIDE SEQUENCE</scope>
    <source>
        <strain evidence="1">NY0171</strain>
    </source>
</reference>
<accession>A0ABQ5KB07</accession>
<proteinExistence type="predicted"/>
<name>A0ABQ5KB07_9EUKA</name>
<protein>
    <submittedName>
        <fullName evidence="1">DUF2586 family protein</fullName>
    </submittedName>
</protein>
<feature type="non-terminal residue" evidence="1">
    <location>
        <position position="154"/>
    </location>
</feature>
<comment type="caution">
    <text evidence="1">The sequence shown here is derived from an EMBL/GenBank/DDBJ whole genome shotgun (WGS) entry which is preliminary data.</text>
</comment>